<evidence type="ECO:0000313" key="12">
    <source>
        <dbReference type="Proteomes" id="UP000077755"/>
    </source>
</evidence>
<evidence type="ECO:0000256" key="2">
    <source>
        <dbReference type="ARBA" id="ARBA00009592"/>
    </source>
</evidence>
<dbReference type="EMBL" id="CP093349">
    <property type="protein sequence ID" value="WOH07851.1"/>
    <property type="molecule type" value="Genomic_DNA"/>
</dbReference>
<dbReference type="Gene3D" id="3.80.10.10">
    <property type="entry name" value="Ribonuclease Inhibitor"/>
    <property type="match status" value="1"/>
</dbReference>
<comment type="similarity">
    <text evidence="2">Belongs to the RLP family.</text>
</comment>
<dbReference type="PANTHER" id="PTHR27004">
    <property type="entry name" value="RECEPTOR-LIKE PROTEIN 12 ISOFORM X1"/>
    <property type="match status" value="1"/>
</dbReference>
<name>A0AAF1B936_DAUCS</name>
<evidence type="ECO:0000313" key="11">
    <source>
        <dbReference type="EMBL" id="WOH07851.1"/>
    </source>
</evidence>
<organism evidence="11 12">
    <name type="scientific">Daucus carota subsp. sativus</name>
    <name type="common">Carrot</name>
    <dbReference type="NCBI Taxonomy" id="79200"/>
    <lineage>
        <taxon>Eukaryota</taxon>
        <taxon>Viridiplantae</taxon>
        <taxon>Streptophyta</taxon>
        <taxon>Embryophyta</taxon>
        <taxon>Tracheophyta</taxon>
        <taxon>Spermatophyta</taxon>
        <taxon>Magnoliopsida</taxon>
        <taxon>eudicotyledons</taxon>
        <taxon>Gunneridae</taxon>
        <taxon>Pentapetalae</taxon>
        <taxon>asterids</taxon>
        <taxon>campanulids</taxon>
        <taxon>Apiales</taxon>
        <taxon>Apiaceae</taxon>
        <taxon>Apioideae</taxon>
        <taxon>Scandiceae</taxon>
        <taxon>Daucinae</taxon>
        <taxon>Daucus</taxon>
        <taxon>Daucus sect. Daucus</taxon>
    </lineage>
</organism>
<dbReference type="SUPFAM" id="SSF52058">
    <property type="entry name" value="L domain-like"/>
    <property type="match status" value="1"/>
</dbReference>
<keyword evidence="7" id="KW-1133">Transmembrane helix</keyword>
<keyword evidence="6" id="KW-0677">Repeat</keyword>
<keyword evidence="3" id="KW-1003">Cell membrane</keyword>
<keyword evidence="4" id="KW-0433">Leucine-rich repeat</keyword>
<evidence type="ECO:0000256" key="1">
    <source>
        <dbReference type="ARBA" id="ARBA00004251"/>
    </source>
</evidence>
<evidence type="ECO:0000256" key="4">
    <source>
        <dbReference type="ARBA" id="ARBA00022614"/>
    </source>
</evidence>
<dbReference type="GO" id="GO:0005886">
    <property type="term" value="C:plasma membrane"/>
    <property type="evidence" value="ECO:0007669"/>
    <property type="project" value="UniProtKB-SubCell"/>
</dbReference>
<evidence type="ECO:0008006" key="13">
    <source>
        <dbReference type="Google" id="ProtNLM"/>
    </source>
</evidence>
<gene>
    <name evidence="11" type="ORF">DCAR_0727285</name>
</gene>
<evidence type="ECO:0000256" key="5">
    <source>
        <dbReference type="ARBA" id="ARBA00022692"/>
    </source>
</evidence>
<evidence type="ECO:0000256" key="3">
    <source>
        <dbReference type="ARBA" id="ARBA00022475"/>
    </source>
</evidence>
<evidence type="ECO:0000256" key="6">
    <source>
        <dbReference type="ARBA" id="ARBA00022737"/>
    </source>
</evidence>
<dbReference type="Pfam" id="PF13855">
    <property type="entry name" value="LRR_8"/>
    <property type="match status" value="1"/>
</dbReference>
<evidence type="ECO:0000256" key="9">
    <source>
        <dbReference type="ARBA" id="ARBA00023170"/>
    </source>
</evidence>
<dbReference type="InterPro" id="IPR001611">
    <property type="entry name" value="Leu-rich_rpt"/>
</dbReference>
<protein>
    <recommendedName>
        <fullName evidence="13">Leucine-rich repeat-containing N-terminal plant-type domain-containing protein</fullName>
    </recommendedName>
</protein>
<evidence type="ECO:0000256" key="8">
    <source>
        <dbReference type="ARBA" id="ARBA00023136"/>
    </source>
</evidence>
<reference evidence="11" key="2">
    <citation type="submission" date="2022-03" db="EMBL/GenBank/DDBJ databases">
        <title>Draft title - Genomic analysis of global carrot germplasm unveils the trajectory of domestication and the origin of high carotenoid orange carrot.</title>
        <authorList>
            <person name="Iorizzo M."/>
            <person name="Ellison S."/>
            <person name="Senalik D."/>
            <person name="Macko-Podgorni A."/>
            <person name="Grzebelus D."/>
            <person name="Bostan H."/>
            <person name="Rolling W."/>
            <person name="Curaba J."/>
            <person name="Simon P."/>
        </authorList>
    </citation>
    <scope>NUCLEOTIDE SEQUENCE</scope>
    <source>
        <tissue evidence="11">Leaf</tissue>
    </source>
</reference>
<keyword evidence="8" id="KW-0472">Membrane</keyword>
<keyword evidence="10" id="KW-0325">Glycoprotein</keyword>
<dbReference type="PANTHER" id="PTHR27004:SF428">
    <property type="entry name" value="OS01G0160600 PROTEIN"/>
    <property type="match status" value="1"/>
</dbReference>
<keyword evidence="5" id="KW-0812">Transmembrane</keyword>
<reference evidence="11" key="1">
    <citation type="journal article" date="2016" name="Nat. Genet.">
        <title>A high-quality carrot genome assembly provides new insights into carotenoid accumulation and asterid genome evolution.</title>
        <authorList>
            <person name="Iorizzo M."/>
            <person name="Ellison S."/>
            <person name="Senalik D."/>
            <person name="Zeng P."/>
            <person name="Satapoomin P."/>
            <person name="Huang J."/>
            <person name="Bowman M."/>
            <person name="Iovene M."/>
            <person name="Sanseverino W."/>
            <person name="Cavagnaro P."/>
            <person name="Yildiz M."/>
            <person name="Macko-Podgorni A."/>
            <person name="Moranska E."/>
            <person name="Grzebelus E."/>
            <person name="Grzebelus D."/>
            <person name="Ashrafi H."/>
            <person name="Zheng Z."/>
            <person name="Cheng S."/>
            <person name="Spooner D."/>
            <person name="Van Deynze A."/>
            <person name="Simon P."/>
        </authorList>
    </citation>
    <scope>NUCLEOTIDE SEQUENCE</scope>
    <source>
        <tissue evidence="11">Leaf</tissue>
    </source>
</reference>
<evidence type="ECO:0000256" key="10">
    <source>
        <dbReference type="ARBA" id="ARBA00023180"/>
    </source>
</evidence>
<dbReference type="AlphaFoldDB" id="A0AAF1B936"/>
<dbReference type="InterPro" id="IPR032675">
    <property type="entry name" value="LRR_dom_sf"/>
</dbReference>
<dbReference type="Proteomes" id="UP000077755">
    <property type="component" value="Chromosome 7"/>
</dbReference>
<sequence length="143" mass="16110">MKGIEYKVRNNLHIYIAIDLSCNQFQGKIPKVTGEHRWIALLNLSHNSLTGHIPSLLRNMKELQYLDLSSNQLTGAIPPQLTTLIFLEVLNLSGNQYRGEIPQKGQFNTFNNNSYLENSALCGLPLTKKCANTASPPTRSQKW</sequence>
<proteinExistence type="inferred from homology"/>
<evidence type="ECO:0000256" key="7">
    <source>
        <dbReference type="ARBA" id="ARBA00022989"/>
    </source>
</evidence>
<keyword evidence="12" id="KW-1185">Reference proteome</keyword>
<comment type="subcellular location">
    <subcellularLocation>
        <location evidence="1">Cell membrane</location>
        <topology evidence="1">Single-pass type I membrane protein</topology>
    </subcellularLocation>
</comment>
<dbReference type="FunFam" id="3.80.10.10:FF:000111">
    <property type="entry name" value="LRR receptor-like serine/threonine-protein kinase ERECTA"/>
    <property type="match status" value="1"/>
</dbReference>
<keyword evidence="9" id="KW-0675">Receptor</keyword>
<accession>A0AAF1B936</accession>
<dbReference type="PRINTS" id="PR00019">
    <property type="entry name" value="LEURICHRPT"/>
</dbReference>